<comment type="similarity">
    <text evidence="3 10">Belongs to the FliL family.</text>
</comment>
<proteinExistence type="inferred from homology"/>
<keyword evidence="12" id="KW-1185">Reference proteome</keyword>
<protein>
    <recommendedName>
        <fullName evidence="10">Flagellar protein FliL</fullName>
    </recommendedName>
</protein>
<evidence type="ECO:0000256" key="9">
    <source>
        <dbReference type="ARBA" id="ARBA00023136"/>
    </source>
</evidence>
<comment type="function">
    <text evidence="1 10">Controls the rotational direction of flagella during chemotaxis.</text>
</comment>
<evidence type="ECO:0000256" key="5">
    <source>
        <dbReference type="ARBA" id="ARBA00022500"/>
    </source>
</evidence>
<dbReference type="PANTHER" id="PTHR35091:SF2">
    <property type="entry name" value="FLAGELLAR PROTEIN FLIL"/>
    <property type="match status" value="1"/>
</dbReference>
<evidence type="ECO:0000313" key="12">
    <source>
        <dbReference type="Proteomes" id="UP000032680"/>
    </source>
</evidence>
<accession>A0A0D6P7Q3</accession>
<organism evidence="11 12">
    <name type="scientific">Acidisphaera rubrifaciens HS-AP3</name>
    <dbReference type="NCBI Taxonomy" id="1231350"/>
    <lineage>
        <taxon>Bacteria</taxon>
        <taxon>Pseudomonadati</taxon>
        <taxon>Pseudomonadota</taxon>
        <taxon>Alphaproteobacteria</taxon>
        <taxon>Acetobacterales</taxon>
        <taxon>Acetobacteraceae</taxon>
        <taxon>Acidisphaera</taxon>
    </lineage>
</organism>
<keyword evidence="11" id="KW-0282">Flagellum</keyword>
<keyword evidence="10" id="KW-0997">Cell inner membrane</keyword>
<dbReference type="Pfam" id="PF03748">
    <property type="entry name" value="FliL"/>
    <property type="match status" value="1"/>
</dbReference>
<comment type="subcellular location">
    <subcellularLocation>
        <location evidence="10">Cell inner membrane</location>
    </subcellularLocation>
    <subcellularLocation>
        <location evidence="2">Cell membrane</location>
        <topology evidence="2">Single-pass membrane protein</topology>
    </subcellularLocation>
</comment>
<keyword evidence="6" id="KW-0812">Transmembrane</keyword>
<dbReference type="PANTHER" id="PTHR35091">
    <property type="entry name" value="FLAGELLAR PROTEIN FLIL"/>
    <property type="match status" value="1"/>
</dbReference>
<dbReference type="AlphaFoldDB" id="A0A0D6P7Q3"/>
<evidence type="ECO:0000256" key="10">
    <source>
        <dbReference type="RuleBase" id="RU364125"/>
    </source>
</evidence>
<keyword evidence="11" id="KW-0969">Cilium</keyword>
<dbReference type="Proteomes" id="UP000032680">
    <property type="component" value="Unassembled WGS sequence"/>
</dbReference>
<evidence type="ECO:0000256" key="4">
    <source>
        <dbReference type="ARBA" id="ARBA00022475"/>
    </source>
</evidence>
<dbReference type="GO" id="GO:0009425">
    <property type="term" value="C:bacterial-type flagellum basal body"/>
    <property type="evidence" value="ECO:0007669"/>
    <property type="project" value="InterPro"/>
</dbReference>
<dbReference type="GO" id="GO:0006935">
    <property type="term" value="P:chemotaxis"/>
    <property type="evidence" value="ECO:0007669"/>
    <property type="project" value="UniProtKB-KW"/>
</dbReference>
<dbReference type="GO" id="GO:0071978">
    <property type="term" value="P:bacterial-type flagellum-dependent swarming motility"/>
    <property type="evidence" value="ECO:0007669"/>
    <property type="project" value="TreeGrafter"/>
</dbReference>
<keyword evidence="11" id="KW-0966">Cell projection</keyword>
<keyword evidence="4" id="KW-1003">Cell membrane</keyword>
<keyword evidence="5 10" id="KW-0145">Chemotaxis</keyword>
<keyword evidence="8" id="KW-1133">Transmembrane helix</keyword>
<evidence type="ECO:0000256" key="1">
    <source>
        <dbReference type="ARBA" id="ARBA00002254"/>
    </source>
</evidence>
<evidence type="ECO:0000256" key="7">
    <source>
        <dbReference type="ARBA" id="ARBA00022779"/>
    </source>
</evidence>
<name>A0A0D6P7Q3_9PROT</name>
<dbReference type="GO" id="GO:0005886">
    <property type="term" value="C:plasma membrane"/>
    <property type="evidence" value="ECO:0007669"/>
    <property type="project" value="UniProtKB-SubCell"/>
</dbReference>
<evidence type="ECO:0000256" key="3">
    <source>
        <dbReference type="ARBA" id="ARBA00008281"/>
    </source>
</evidence>
<evidence type="ECO:0000313" key="11">
    <source>
        <dbReference type="EMBL" id="GAN77687.1"/>
    </source>
</evidence>
<comment type="caution">
    <text evidence="11">The sequence shown here is derived from an EMBL/GenBank/DDBJ whole genome shotgun (WGS) entry which is preliminary data.</text>
</comment>
<evidence type="ECO:0000256" key="8">
    <source>
        <dbReference type="ARBA" id="ARBA00022989"/>
    </source>
</evidence>
<gene>
    <name evidence="11" type="ORF">Asru_0421_04</name>
</gene>
<dbReference type="InterPro" id="IPR005503">
    <property type="entry name" value="FliL"/>
</dbReference>
<sequence>MLAVPVLLGVIGAGLWFTGILPRLLGHGTATQVHAVAAAPPVYIDVPEMVANLNGNPRRPSYVKLRAKLEVAGSADTGPVQAAMPRLIDLFQTHLRDMRPEEFRGSAGTYRLREELIARATLVAAPAHIQDVLFEELLVQ</sequence>
<reference evidence="11 12" key="1">
    <citation type="submission" date="2012-11" db="EMBL/GenBank/DDBJ databases">
        <title>Whole genome sequence of Acidisphaera rubrifaciens HS-AP3.</title>
        <authorList>
            <person name="Azuma Y."/>
            <person name="Higashiura N."/>
            <person name="Hirakawa H."/>
            <person name="Matsushita K."/>
        </authorList>
    </citation>
    <scope>NUCLEOTIDE SEQUENCE [LARGE SCALE GENOMIC DNA]</scope>
    <source>
        <strain evidence="11 12">HS-AP3</strain>
    </source>
</reference>
<evidence type="ECO:0000256" key="6">
    <source>
        <dbReference type="ARBA" id="ARBA00022692"/>
    </source>
</evidence>
<keyword evidence="9 10" id="KW-0472">Membrane</keyword>
<evidence type="ECO:0000256" key="2">
    <source>
        <dbReference type="ARBA" id="ARBA00004162"/>
    </source>
</evidence>
<keyword evidence="7 10" id="KW-0283">Flagellar rotation</keyword>
<dbReference type="EMBL" id="BANB01000421">
    <property type="protein sequence ID" value="GAN77687.1"/>
    <property type="molecule type" value="Genomic_DNA"/>
</dbReference>